<feature type="compositionally biased region" description="Basic and acidic residues" evidence="1">
    <location>
        <begin position="18"/>
        <end position="96"/>
    </location>
</feature>
<name>K1JV89_9BURK</name>
<accession>K1JV89</accession>
<dbReference type="PATRIC" id="fig|742823.3.peg.1622"/>
<dbReference type="HOGENOM" id="CLU_1160630_0_0_4"/>
<dbReference type="eggNOG" id="ENOG5032QHE">
    <property type="taxonomic scope" value="Bacteria"/>
</dbReference>
<keyword evidence="3" id="KW-1185">Reference proteome</keyword>
<organism evidence="2 3">
    <name type="scientific">Sutterella wadsworthensis 2_1_59BFAA</name>
    <dbReference type="NCBI Taxonomy" id="742823"/>
    <lineage>
        <taxon>Bacteria</taxon>
        <taxon>Pseudomonadati</taxon>
        <taxon>Pseudomonadota</taxon>
        <taxon>Betaproteobacteria</taxon>
        <taxon>Burkholderiales</taxon>
        <taxon>Sutterellaceae</taxon>
        <taxon>Sutterella</taxon>
    </lineage>
</organism>
<dbReference type="OrthoDB" id="9157596at2"/>
<dbReference type="RefSeq" id="WP_005435908.1">
    <property type="nucleotide sequence ID" value="NZ_JH815518.1"/>
</dbReference>
<sequence length="222" mass="25295">MDRKPWQNNGPHRAPFGSDRREGGRSDRREGGERGFGRREFGDRREFGGERRGFGERREFGDRREFGGDRGERRPFVAGERREFNGERRGFGDRRKSFGGGQRRREDFGVRSGPRARALETRRFSERSDFAKNAVVKLDADIADYFKSAEDVNKALRLVIELGRLAKKPEVKTEAEKVEQAEAPAVAAEEAMFTEDVFEDEDVEAVAEAEETAEAKSEDKAE</sequence>
<dbReference type="AlphaFoldDB" id="K1JV89"/>
<dbReference type="EMBL" id="ADMG01000037">
    <property type="protein sequence ID" value="EKB30583.1"/>
    <property type="molecule type" value="Genomic_DNA"/>
</dbReference>
<feature type="compositionally biased region" description="Polar residues" evidence="1">
    <location>
        <begin position="1"/>
        <end position="10"/>
    </location>
</feature>
<dbReference type="STRING" id="742823.HMPREF9465_01630"/>
<evidence type="ECO:0000313" key="3">
    <source>
        <dbReference type="Proteomes" id="UP000005835"/>
    </source>
</evidence>
<evidence type="ECO:0000256" key="1">
    <source>
        <dbReference type="SAM" id="MobiDB-lite"/>
    </source>
</evidence>
<reference evidence="2 3" key="1">
    <citation type="submission" date="2012-05" db="EMBL/GenBank/DDBJ databases">
        <title>The Genome Sequence of Sutterella wadsworthensis 2_1_59BFAA.</title>
        <authorList>
            <consortium name="The Broad Institute Genome Sequencing Platform"/>
            <person name="Earl A."/>
            <person name="Ward D."/>
            <person name="Feldgarden M."/>
            <person name="Gevers D."/>
            <person name="Daigneault M."/>
            <person name="Strauss J."/>
            <person name="Allen-Vercoe E."/>
            <person name="Walker B."/>
            <person name="Young S.K."/>
            <person name="Zeng Q."/>
            <person name="Gargeya S."/>
            <person name="Fitzgerald M."/>
            <person name="Haas B."/>
            <person name="Abouelleil A."/>
            <person name="Alvarado L."/>
            <person name="Arachchi H.M."/>
            <person name="Berlin A.M."/>
            <person name="Chapman S.B."/>
            <person name="Goldberg J."/>
            <person name="Griggs A."/>
            <person name="Gujja S."/>
            <person name="Hansen M."/>
            <person name="Howarth C."/>
            <person name="Imamovic A."/>
            <person name="Larimer J."/>
            <person name="McCowen C."/>
            <person name="Montmayeur A."/>
            <person name="Murphy C."/>
            <person name="Neiman D."/>
            <person name="Pearson M."/>
            <person name="Priest M."/>
            <person name="Roberts A."/>
            <person name="Saif S."/>
            <person name="Shea T."/>
            <person name="Sisk P."/>
            <person name="Sykes S."/>
            <person name="Wortman J."/>
            <person name="Nusbaum C."/>
            <person name="Birren B."/>
        </authorList>
    </citation>
    <scope>NUCLEOTIDE SEQUENCE [LARGE SCALE GENOMIC DNA]</scope>
    <source>
        <strain evidence="2 3">2_1_59BFAA</strain>
    </source>
</reference>
<feature type="region of interest" description="Disordered" evidence="1">
    <location>
        <begin position="1"/>
        <end position="116"/>
    </location>
</feature>
<proteinExistence type="predicted"/>
<gene>
    <name evidence="2" type="ORF">HMPREF9465_01630</name>
</gene>
<protein>
    <submittedName>
        <fullName evidence="2">Uncharacterized protein</fullName>
    </submittedName>
</protein>
<evidence type="ECO:0000313" key="2">
    <source>
        <dbReference type="EMBL" id="EKB30583.1"/>
    </source>
</evidence>
<comment type="caution">
    <text evidence="2">The sequence shown here is derived from an EMBL/GenBank/DDBJ whole genome shotgun (WGS) entry which is preliminary data.</text>
</comment>
<dbReference type="Proteomes" id="UP000005835">
    <property type="component" value="Unassembled WGS sequence"/>
</dbReference>